<evidence type="ECO:0000256" key="3">
    <source>
        <dbReference type="ARBA" id="ARBA00022833"/>
    </source>
</evidence>
<keyword evidence="7" id="KW-1185">Reference proteome</keyword>
<dbReference type="InterPro" id="IPR001841">
    <property type="entry name" value="Znf_RING"/>
</dbReference>
<gene>
    <name evidence="6" type="ORF">CLF_107963</name>
</gene>
<dbReference type="PROSITE" id="PS00518">
    <property type="entry name" value="ZF_RING_1"/>
    <property type="match status" value="1"/>
</dbReference>
<organism evidence="6 7">
    <name type="scientific">Clonorchis sinensis</name>
    <name type="common">Chinese liver fluke</name>
    <dbReference type="NCBI Taxonomy" id="79923"/>
    <lineage>
        <taxon>Eukaryota</taxon>
        <taxon>Metazoa</taxon>
        <taxon>Spiralia</taxon>
        <taxon>Lophotrochozoa</taxon>
        <taxon>Platyhelminthes</taxon>
        <taxon>Trematoda</taxon>
        <taxon>Digenea</taxon>
        <taxon>Opisthorchiida</taxon>
        <taxon>Opisthorchiata</taxon>
        <taxon>Opisthorchiidae</taxon>
        <taxon>Clonorchis</taxon>
    </lineage>
</organism>
<dbReference type="Proteomes" id="UP000008909">
    <property type="component" value="Unassembled WGS sequence"/>
</dbReference>
<dbReference type="InterPro" id="IPR017907">
    <property type="entry name" value="Znf_RING_CS"/>
</dbReference>
<reference key="2">
    <citation type="submission" date="2011-10" db="EMBL/GenBank/DDBJ databases">
        <title>The genome and transcriptome sequence of Clonorchis sinensis provide insights into the carcinogenic liver fluke.</title>
        <authorList>
            <person name="Wang X."/>
            <person name="Huang Y."/>
            <person name="Chen W."/>
            <person name="Liu H."/>
            <person name="Guo L."/>
            <person name="Chen Y."/>
            <person name="Luo F."/>
            <person name="Zhou W."/>
            <person name="Sun J."/>
            <person name="Mao Q."/>
            <person name="Liang P."/>
            <person name="Zhou C."/>
            <person name="Tian Y."/>
            <person name="Men J."/>
            <person name="Lv X."/>
            <person name="Huang L."/>
            <person name="Zhou J."/>
            <person name="Hu Y."/>
            <person name="Li R."/>
            <person name="Zhang F."/>
            <person name="Lei H."/>
            <person name="Li X."/>
            <person name="Hu X."/>
            <person name="Liang C."/>
            <person name="Xu J."/>
            <person name="Wu Z."/>
            <person name="Yu X."/>
        </authorList>
    </citation>
    <scope>NUCLEOTIDE SEQUENCE</scope>
    <source>
        <strain>Henan</strain>
    </source>
</reference>
<keyword evidence="3" id="KW-0862">Zinc</keyword>
<evidence type="ECO:0000256" key="1">
    <source>
        <dbReference type="ARBA" id="ARBA00022723"/>
    </source>
</evidence>
<dbReference type="PROSITE" id="PS50089">
    <property type="entry name" value="ZF_RING_2"/>
    <property type="match status" value="1"/>
</dbReference>
<evidence type="ECO:0000313" key="6">
    <source>
        <dbReference type="EMBL" id="GAA52378.1"/>
    </source>
</evidence>
<sequence>MLSGKLKEEVHCPGCQQIFRNPLLLPCGHSVCVECANRLWFPMSWAGKQCPVSNGDDAVSEADSGVVICSTESTGSLNHTTTISTISPRECCPSCSTIPKLPAENFIERYPTAQDWWPRNVALENLIYRLSEVNSNGNKELNNRPQPKYFANVICVKPNQPVSLRFLIAKTVILHTVLAVSPNGILTRCLQDSVESKVAFQSNCCLDKTTVLTTMSNGYSTPQVQCWASTNGPASFGLPNSSHSGHVICSAIVQAKRCKFIRTATKFRQRYDDGIVHKFSPVLTGNNILDVDRVIPTAPGWLLTDVSGVRAVSFYPVCLNECLEM</sequence>
<protein>
    <submittedName>
        <fullName evidence="6">Tripartite motif protein trim9</fullName>
    </submittedName>
</protein>
<dbReference type="InterPro" id="IPR013083">
    <property type="entry name" value="Znf_RING/FYVE/PHD"/>
</dbReference>
<keyword evidence="1" id="KW-0479">Metal-binding</keyword>
<dbReference type="EMBL" id="DF143284">
    <property type="protein sequence ID" value="GAA52378.1"/>
    <property type="molecule type" value="Genomic_DNA"/>
</dbReference>
<reference evidence="6" key="1">
    <citation type="journal article" date="2011" name="Genome Biol.">
        <title>The draft genome of the carcinogenic human liver fluke Clonorchis sinensis.</title>
        <authorList>
            <person name="Wang X."/>
            <person name="Chen W."/>
            <person name="Huang Y."/>
            <person name="Sun J."/>
            <person name="Men J."/>
            <person name="Liu H."/>
            <person name="Luo F."/>
            <person name="Guo L."/>
            <person name="Lv X."/>
            <person name="Deng C."/>
            <person name="Zhou C."/>
            <person name="Fan Y."/>
            <person name="Li X."/>
            <person name="Huang L."/>
            <person name="Hu Y."/>
            <person name="Liang C."/>
            <person name="Hu X."/>
            <person name="Xu J."/>
            <person name="Yu X."/>
        </authorList>
    </citation>
    <scope>NUCLEOTIDE SEQUENCE [LARGE SCALE GENOMIC DNA]</scope>
    <source>
        <strain evidence="6">Henan</strain>
    </source>
</reference>
<name>G7YHE5_CLOSI</name>
<evidence type="ECO:0000313" key="7">
    <source>
        <dbReference type="Proteomes" id="UP000008909"/>
    </source>
</evidence>
<evidence type="ECO:0000256" key="4">
    <source>
        <dbReference type="PROSITE-ProRule" id="PRU00175"/>
    </source>
</evidence>
<dbReference type="SUPFAM" id="SSF57850">
    <property type="entry name" value="RING/U-box"/>
    <property type="match status" value="1"/>
</dbReference>
<proteinExistence type="predicted"/>
<dbReference type="Pfam" id="PF13920">
    <property type="entry name" value="zf-C3HC4_3"/>
    <property type="match status" value="1"/>
</dbReference>
<dbReference type="SMART" id="SM00184">
    <property type="entry name" value="RING"/>
    <property type="match status" value="1"/>
</dbReference>
<dbReference type="AlphaFoldDB" id="G7YHE5"/>
<feature type="domain" description="RING-type" evidence="5">
    <location>
        <begin position="12"/>
        <end position="54"/>
    </location>
</feature>
<evidence type="ECO:0000259" key="5">
    <source>
        <dbReference type="PROSITE" id="PS50089"/>
    </source>
</evidence>
<dbReference type="GO" id="GO:0008270">
    <property type="term" value="F:zinc ion binding"/>
    <property type="evidence" value="ECO:0007669"/>
    <property type="project" value="UniProtKB-KW"/>
</dbReference>
<evidence type="ECO:0000256" key="2">
    <source>
        <dbReference type="ARBA" id="ARBA00022771"/>
    </source>
</evidence>
<keyword evidence="2 4" id="KW-0863">Zinc-finger</keyword>
<dbReference type="Gene3D" id="3.30.40.10">
    <property type="entry name" value="Zinc/RING finger domain, C3HC4 (zinc finger)"/>
    <property type="match status" value="1"/>
</dbReference>
<accession>G7YHE5</accession>